<dbReference type="GO" id="GO:0070813">
    <property type="term" value="P:hydrogen sulfide metabolic process"/>
    <property type="evidence" value="ECO:0007669"/>
    <property type="project" value="TreeGrafter"/>
</dbReference>
<dbReference type="GO" id="GO:0006749">
    <property type="term" value="P:glutathione metabolic process"/>
    <property type="evidence" value="ECO:0007669"/>
    <property type="project" value="InterPro"/>
</dbReference>
<reference evidence="5" key="1">
    <citation type="submission" date="2016-10" db="EMBL/GenBank/DDBJ databases">
        <authorList>
            <person name="Varghese N."/>
            <person name="Submissions S."/>
        </authorList>
    </citation>
    <scope>NUCLEOTIDE SEQUENCE [LARGE SCALE GENOMIC DNA]</scope>
    <source>
        <strain evidence="5">IBRC-M 10043</strain>
    </source>
</reference>
<proteinExistence type="predicted"/>
<dbReference type="InterPro" id="IPR001279">
    <property type="entry name" value="Metallo-B-lactamas"/>
</dbReference>
<dbReference type="InterPro" id="IPR036866">
    <property type="entry name" value="RibonucZ/Hydroxyglut_hydro"/>
</dbReference>
<dbReference type="InterPro" id="IPR001763">
    <property type="entry name" value="Rhodanese-like_dom"/>
</dbReference>
<accession>A0A1H8VPR1</accession>
<dbReference type="InterPro" id="IPR036873">
    <property type="entry name" value="Rhodanese-like_dom_sf"/>
</dbReference>
<dbReference type="InterPro" id="IPR051682">
    <property type="entry name" value="Mito_Persulfide_Diox"/>
</dbReference>
<dbReference type="CDD" id="cd00158">
    <property type="entry name" value="RHOD"/>
    <property type="match status" value="1"/>
</dbReference>
<organism evidence="4 5">
    <name type="scientific">Halorientalis persicus</name>
    <dbReference type="NCBI Taxonomy" id="1367881"/>
    <lineage>
        <taxon>Archaea</taxon>
        <taxon>Methanobacteriati</taxon>
        <taxon>Methanobacteriota</taxon>
        <taxon>Stenosarchaea group</taxon>
        <taxon>Halobacteria</taxon>
        <taxon>Halobacteriales</taxon>
        <taxon>Haloarculaceae</taxon>
        <taxon>Halorientalis</taxon>
    </lineage>
</organism>
<dbReference type="AlphaFoldDB" id="A0A1H8VPR1"/>
<evidence type="ECO:0000256" key="1">
    <source>
        <dbReference type="ARBA" id="ARBA00022723"/>
    </source>
</evidence>
<dbReference type="InterPro" id="IPR044528">
    <property type="entry name" value="POD-like_MBL-fold"/>
</dbReference>
<dbReference type="Gene3D" id="3.60.15.10">
    <property type="entry name" value="Ribonuclease Z/Hydroxyacylglutathione hydrolase-like"/>
    <property type="match status" value="1"/>
</dbReference>
<dbReference type="SMART" id="SM00450">
    <property type="entry name" value="RHOD"/>
    <property type="match status" value="1"/>
</dbReference>
<feature type="compositionally biased region" description="Polar residues" evidence="2">
    <location>
        <begin position="390"/>
        <end position="400"/>
    </location>
</feature>
<dbReference type="Pfam" id="PF00581">
    <property type="entry name" value="Rhodanese"/>
    <property type="match status" value="1"/>
</dbReference>
<dbReference type="SMART" id="SM00849">
    <property type="entry name" value="Lactamase_B"/>
    <property type="match status" value="1"/>
</dbReference>
<feature type="region of interest" description="Disordered" evidence="2">
    <location>
        <begin position="370"/>
        <end position="400"/>
    </location>
</feature>
<evidence type="ECO:0000313" key="5">
    <source>
        <dbReference type="Proteomes" id="UP000198775"/>
    </source>
</evidence>
<dbReference type="GO" id="GO:0046872">
    <property type="term" value="F:metal ion binding"/>
    <property type="evidence" value="ECO:0007669"/>
    <property type="project" value="UniProtKB-KW"/>
</dbReference>
<protein>
    <submittedName>
        <fullName evidence="4">Glyoxylase, beta-lactamase superfamily II</fullName>
    </submittedName>
</protein>
<dbReference type="SUPFAM" id="SSF52821">
    <property type="entry name" value="Rhodanese/Cell cycle control phosphatase"/>
    <property type="match status" value="1"/>
</dbReference>
<keyword evidence="1" id="KW-0479">Metal-binding</keyword>
<dbReference type="GO" id="GO:0050313">
    <property type="term" value="F:sulfur dioxygenase activity"/>
    <property type="evidence" value="ECO:0007669"/>
    <property type="project" value="InterPro"/>
</dbReference>
<dbReference type="PANTHER" id="PTHR43084:SF1">
    <property type="entry name" value="PERSULFIDE DIOXYGENASE ETHE1, MITOCHONDRIAL"/>
    <property type="match status" value="1"/>
</dbReference>
<dbReference type="CDD" id="cd07724">
    <property type="entry name" value="POD-like_MBL-fold"/>
    <property type="match status" value="1"/>
</dbReference>
<dbReference type="PANTHER" id="PTHR43084">
    <property type="entry name" value="PERSULFIDE DIOXYGENASE ETHE1"/>
    <property type="match status" value="1"/>
</dbReference>
<evidence type="ECO:0000259" key="3">
    <source>
        <dbReference type="PROSITE" id="PS50206"/>
    </source>
</evidence>
<name>A0A1H8VPR1_9EURY</name>
<gene>
    <name evidence="4" type="ORF">SAMN05216388_104015</name>
</gene>
<evidence type="ECO:0000313" key="4">
    <source>
        <dbReference type="EMBL" id="SEP17359.1"/>
    </source>
</evidence>
<dbReference type="EMBL" id="FOCX01000040">
    <property type="protein sequence ID" value="SEP17359.1"/>
    <property type="molecule type" value="Genomic_DNA"/>
</dbReference>
<dbReference type="Pfam" id="PF00753">
    <property type="entry name" value="Lactamase_B"/>
    <property type="match status" value="1"/>
</dbReference>
<dbReference type="Proteomes" id="UP000198775">
    <property type="component" value="Unassembled WGS sequence"/>
</dbReference>
<dbReference type="Gene3D" id="3.40.250.10">
    <property type="entry name" value="Rhodanese-like domain"/>
    <property type="match status" value="1"/>
</dbReference>
<evidence type="ECO:0000256" key="2">
    <source>
        <dbReference type="SAM" id="MobiDB-lite"/>
    </source>
</evidence>
<feature type="compositionally biased region" description="Acidic residues" evidence="2">
    <location>
        <begin position="372"/>
        <end position="382"/>
    </location>
</feature>
<sequence length="400" mass="44041">MGYRYNTVTMVETIKAEQLRDMIDADEDFVLYDTRSPDSFADWHIAGAENVEFSGDDGGVVGEFDADELDAGDTVITICATGNSASSFAEFLEREGHAHDVKTVEGGMEAWSLVYDTVPIATSNDDLVVLQLQRRSKGCLGYVVGSKSAGEAALVDVTRATDEFLDAASEYGLKVTRVLDTHIHADHISKGRELADRLGVPYHLGQPAETRDPDFEFYPIEPNDVVELGDVEIKAVHTPGHTTGMTSYLVDDEALLTGDTLFVESIGRTELQFADQDARDGARVQYETLHKVIMTESNDVKILPGHFSVTDDGEYIDVTPGQPMFSTVGYIWENNEILRMAEDEFVEHMFDNLPSKPPNYEQVIATNAGEYQPEDEDEETELELGPNRCAATSESAVADD</sequence>
<dbReference type="PROSITE" id="PS50206">
    <property type="entry name" value="RHODANESE_3"/>
    <property type="match status" value="1"/>
</dbReference>
<keyword evidence="5" id="KW-1185">Reference proteome</keyword>
<feature type="domain" description="Rhodanese" evidence="3">
    <location>
        <begin position="25"/>
        <end position="119"/>
    </location>
</feature>
<dbReference type="SUPFAM" id="SSF56281">
    <property type="entry name" value="Metallo-hydrolase/oxidoreductase"/>
    <property type="match status" value="1"/>
</dbReference>